<accession>A0ABT0PXP2</accession>
<dbReference type="Proteomes" id="UP001203607">
    <property type="component" value="Unassembled WGS sequence"/>
</dbReference>
<dbReference type="PROSITE" id="PS51257">
    <property type="entry name" value="PROKAR_LIPOPROTEIN"/>
    <property type="match status" value="1"/>
</dbReference>
<proteinExistence type="predicted"/>
<organism evidence="1 2">
    <name type="scientific">Flagellimonas spongiicola</name>
    <dbReference type="NCBI Taxonomy" id="2942208"/>
    <lineage>
        <taxon>Bacteria</taxon>
        <taxon>Pseudomonadati</taxon>
        <taxon>Bacteroidota</taxon>
        <taxon>Flavobacteriia</taxon>
        <taxon>Flavobacteriales</taxon>
        <taxon>Flavobacteriaceae</taxon>
        <taxon>Flagellimonas</taxon>
    </lineage>
</organism>
<dbReference type="RefSeq" id="WP_249658665.1">
    <property type="nucleotide sequence ID" value="NZ_JAMFMA010000004.1"/>
</dbReference>
<gene>
    <name evidence="1" type="ORF">M3P19_15820</name>
</gene>
<protein>
    <recommendedName>
        <fullName evidence="3">YD repeat-containing protein</fullName>
    </recommendedName>
</protein>
<sequence length="454" mass="51880">MKNCTLILLVGVLFLSCGEKEKTETQDKATKTEYATSMVFRETPFADIRPAKKITKEESKNINHFQLDYDDQGRLVELKYLLNGRLKAYYDRFVRAPHIKIAYTDSSEIRTFYNEYGTRCLVSGSVYQTKIKLDENGKREHLMFYGLEGQPIENDFGIASYKWQKTAENIILEHRYDRDGNIKRNRPGFGYMVTEFQYGSNGLLSKMVNLGESGNQPTPDEAGVVSTKIGYDEHGRFTQWLNLDGQDQPIKGMSVIAEIRYIPSEYSGEEDAVFIDENGDPQNTRWGAHRVMYEFDVFGNELTRRFRDTLNQPLNVSGNLGLAKSTWTEDGMYRKERTYFNISNEAAGIGQNGIHKIKTFFDAKGNPVCTSSYDLEDNLVIDPSRGYAKDSLTFDNQNRLIARQFFDTTNSLADHNTWAVASFKYSYNEKGELLAVETKNAAGEITTPQWNPVH</sequence>
<comment type="caution">
    <text evidence="1">The sequence shown here is derived from an EMBL/GenBank/DDBJ whole genome shotgun (WGS) entry which is preliminary data.</text>
</comment>
<reference evidence="1 2" key="1">
    <citation type="submission" date="2022-05" db="EMBL/GenBank/DDBJ databases">
        <authorList>
            <person name="Park J.-S."/>
        </authorList>
    </citation>
    <scope>NUCLEOTIDE SEQUENCE [LARGE SCALE GENOMIC DNA]</scope>
    <source>
        <strain evidence="1 2">2012CJ35-5</strain>
    </source>
</reference>
<evidence type="ECO:0000313" key="2">
    <source>
        <dbReference type="Proteomes" id="UP001203607"/>
    </source>
</evidence>
<dbReference type="Gene3D" id="2.180.10.10">
    <property type="entry name" value="RHS repeat-associated core"/>
    <property type="match status" value="1"/>
</dbReference>
<keyword evidence="2" id="KW-1185">Reference proteome</keyword>
<evidence type="ECO:0008006" key="3">
    <source>
        <dbReference type="Google" id="ProtNLM"/>
    </source>
</evidence>
<evidence type="ECO:0000313" key="1">
    <source>
        <dbReference type="EMBL" id="MCL6275482.1"/>
    </source>
</evidence>
<dbReference type="EMBL" id="JAMFMA010000004">
    <property type="protein sequence ID" value="MCL6275482.1"/>
    <property type="molecule type" value="Genomic_DNA"/>
</dbReference>
<name>A0ABT0PXP2_9FLAO</name>